<evidence type="ECO:0000313" key="2">
    <source>
        <dbReference type="Proteomes" id="UP000279336"/>
    </source>
</evidence>
<organism evidence="1 2">
    <name type="scientific">Propionibacterium australiense</name>
    <dbReference type="NCBI Taxonomy" id="119981"/>
    <lineage>
        <taxon>Bacteria</taxon>
        <taxon>Bacillati</taxon>
        <taxon>Actinomycetota</taxon>
        <taxon>Actinomycetes</taxon>
        <taxon>Propionibacteriales</taxon>
        <taxon>Propionibacteriaceae</taxon>
        <taxon>Propionibacterium</taxon>
    </lineage>
</organism>
<sequence length="484" mass="51986">MPRLRLAAARPAKTFGPEACQLAADYGLTADPWQELVLSDWLAADRRDQWKAMTCGLTLPRQNGKNACLEIRELFGAVGLGEKILHTAHEVKTARKHFKRLKHFFGDRACDPAAKYPELNALVTAVRNTNGQEAVYLANGGSIEIVARSRGSGRGYTVDTIIIDEAQELSDDALEALMSTASAAPLGNPQLIWTGTVPGPNSVGEAWTRLRRQAIDERPRGLCWHEWSPDPTRPLDLDDWDLIRAVNPSLESGRLLESVIHGERKSLSEAGFARERLGLWPAGEGARRAISPALWEATAAPAPADGIRSFAVAFSADGTRQALAGAVKHDGGVHVNVIGAYTGTADTGVAAVADWLAARWRRTAAIEVLGGAGGPALADALHARGVPKRIVHQATTADYLTACSTLMEDLRTGLVTHPADSSPGDALDDSVAVCDRKRRRADGSYGWEATTADGDETPLEAISMAAWAAKTTRRRPGRKQEVLV</sequence>
<proteinExistence type="predicted"/>
<comment type="caution">
    <text evidence="1">The sequence shown here is derived from an EMBL/GenBank/DDBJ whole genome shotgun (WGS) entry which is preliminary data.</text>
</comment>
<dbReference type="AlphaFoldDB" id="A0A8B3GHX5"/>
<evidence type="ECO:0000313" key="1">
    <source>
        <dbReference type="EMBL" id="RLP12255.1"/>
    </source>
</evidence>
<protein>
    <recommendedName>
        <fullName evidence="3">Phage Terminase</fullName>
    </recommendedName>
</protein>
<dbReference type="Proteomes" id="UP000279336">
    <property type="component" value="Unassembled WGS sequence"/>
</dbReference>
<dbReference type="OrthoDB" id="3188010at2"/>
<name>A0A8B3GHX5_9ACTN</name>
<dbReference type="Gene3D" id="3.40.50.300">
    <property type="entry name" value="P-loop containing nucleotide triphosphate hydrolases"/>
    <property type="match status" value="1"/>
</dbReference>
<accession>A0A8B3GHX5</accession>
<dbReference type="EMBL" id="RCIW01000003">
    <property type="protein sequence ID" value="RLP12255.1"/>
    <property type="molecule type" value="Genomic_DNA"/>
</dbReference>
<evidence type="ECO:0008006" key="3">
    <source>
        <dbReference type="Google" id="ProtNLM"/>
    </source>
</evidence>
<dbReference type="RefSeq" id="WP_121587960.1">
    <property type="nucleotide sequence ID" value="NZ_RCIW01000003.1"/>
</dbReference>
<reference evidence="1 2" key="1">
    <citation type="submission" date="2018-10" db="EMBL/GenBank/DDBJ databases">
        <title>Propionibacterium australiense Genome Sequencing and Assembly.</title>
        <authorList>
            <person name="Bernier A.-M."/>
            <person name="Bernard K."/>
        </authorList>
    </citation>
    <scope>NUCLEOTIDE SEQUENCE [LARGE SCALE GENOMIC DNA]</scope>
    <source>
        <strain evidence="1 2">NML98A078</strain>
    </source>
</reference>
<dbReference type="InterPro" id="IPR027417">
    <property type="entry name" value="P-loop_NTPase"/>
</dbReference>
<gene>
    <name evidence="1" type="ORF">D7U36_03070</name>
</gene>
<dbReference type="SUPFAM" id="SSF52540">
    <property type="entry name" value="P-loop containing nucleoside triphosphate hydrolases"/>
    <property type="match status" value="1"/>
</dbReference>